<keyword evidence="3" id="KW-0175">Coiled coil</keyword>
<dbReference type="STRING" id="51028.A0A0N4VCK5"/>
<accession>A0A0N4VCK5</accession>
<evidence type="ECO:0000256" key="1">
    <source>
        <dbReference type="ARBA" id="ARBA00004240"/>
    </source>
</evidence>
<feature type="coiled-coil region" evidence="3">
    <location>
        <begin position="96"/>
        <end position="130"/>
    </location>
</feature>
<dbReference type="PROSITE" id="PS50003">
    <property type="entry name" value="PH_DOMAIN"/>
    <property type="match status" value="1"/>
</dbReference>
<dbReference type="Gene3D" id="3.30.530.20">
    <property type="match status" value="1"/>
</dbReference>
<dbReference type="SUPFAM" id="SSF50729">
    <property type="entry name" value="PH domain-like"/>
    <property type="match status" value="1"/>
</dbReference>
<evidence type="ECO:0000256" key="2">
    <source>
        <dbReference type="ARBA" id="ARBA00022824"/>
    </source>
</evidence>
<dbReference type="Proteomes" id="UP000274131">
    <property type="component" value="Unassembled WGS sequence"/>
</dbReference>
<evidence type="ECO:0000313" key="9">
    <source>
        <dbReference type="WBParaSite" id="EVEC_0000830301-mRNA-1"/>
    </source>
</evidence>
<feature type="domain" description="START" evidence="6">
    <location>
        <begin position="327"/>
        <end position="546"/>
    </location>
</feature>
<dbReference type="Gene3D" id="2.30.29.30">
    <property type="entry name" value="Pleckstrin-homology domain (PH domain)/Phosphotyrosine-binding domain (PTB)"/>
    <property type="match status" value="1"/>
</dbReference>
<dbReference type="InterPro" id="IPR023393">
    <property type="entry name" value="START-like_dom_sf"/>
</dbReference>
<dbReference type="AlphaFoldDB" id="A0A0N4VCK5"/>
<protein>
    <submittedName>
        <fullName evidence="9">PH domain-containing protein</fullName>
    </submittedName>
</protein>
<evidence type="ECO:0000313" key="8">
    <source>
        <dbReference type="Proteomes" id="UP000274131"/>
    </source>
</evidence>
<gene>
    <name evidence="7" type="ORF">EVEC_LOCUS7787</name>
</gene>
<dbReference type="SMART" id="SM00233">
    <property type="entry name" value="PH"/>
    <property type="match status" value="1"/>
</dbReference>
<reference evidence="7 8" key="2">
    <citation type="submission" date="2018-10" db="EMBL/GenBank/DDBJ databases">
        <authorList>
            <consortium name="Pathogen Informatics"/>
        </authorList>
    </citation>
    <scope>NUCLEOTIDE SEQUENCE [LARGE SCALE GENOMIC DNA]</scope>
</reference>
<evidence type="ECO:0000256" key="3">
    <source>
        <dbReference type="SAM" id="Coils"/>
    </source>
</evidence>
<name>A0A0N4VCK5_ENTVE</name>
<dbReference type="GO" id="GO:0035621">
    <property type="term" value="P:ER to Golgi ceramide transport"/>
    <property type="evidence" value="ECO:0007669"/>
    <property type="project" value="TreeGrafter"/>
</dbReference>
<evidence type="ECO:0000256" key="4">
    <source>
        <dbReference type="SAM" id="MobiDB-lite"/>
    </source>
</evidence>
<feature type="region of interest" description="Disordered" evidence="4">
    <location>
        <begin position="189"/>
        <end position="213"/>
    </location>
</feature>
<dbReference type="PANTHER" id="PTHR19308:SF53">
    <property type="entry name" value="CERAMIDE TRANSFER PROTEIN"/>
    <property type="match status" value="1"/>
</dbReference>
<dbReference type="SUPFAM" id="SSF55961">
    <property type="entry name" value="Bet v1-like"/>
    <property type="match status" value="1"/>
</dbReference>
<feature type="compositionally biased region" description="Polar residues" evidence="4">
    <location>
        <begin position="201"/>
        <end position="213"/>
    </location>
</feature>
<reference evidence="9" key="1">
    <citation type="submission" date="2017-02" db="UniProtKB">
        <authorList>
            <consortium name="WormBaseParasite"/>
        </authorList>
    </citation>
    <scope>IDENTIFICATION</scope>
</reference>
<keyword evidence="2" id="KW-0256">Endoplasmic reticulum</keyword>
<proteinExistence type="predicted"/>
<dbReference type="InterPro" id="IPR011993">
    <property type="entry name" value="PH-like_dom_sf"/>
</dbReference>
<dbReference type="InterPro" id="IPR001849">
    <property type="entry name" value="PH_domain"/>
</dbReference>
<dbReference type="GO" id="GO:0008289">
    <property type="term" value="F:lipid binding"/>
    <property type="evidence" value="ECO:0007669"/>
    <property type="project" value="InterPro"/>
</dbReference>
<feature type="domain" description="PH" evidence="5">
    <location>
        <begin position="1"/>
        <end position="80"/>
    </location>
</feature>
<comment type="subcellular location">
    <subcellularLocation>
        <location evidence="1">Endoplasmic reticulum</location>
    </subcellularLocation>
</comment>
<dbReference type="OrthoDB" id="2344588at2759"/>
<dbReference type="Pfam" id="PF01852">
    <property type="entry name" value="START"/>
    <property type="match status" value="1"/>
</dbReference>
<dbReference type="GO" id="GO:0005783">
    <property type="term" value="C:endoplasmic reticulum"/>
    <property type="evidence" value="ECO:0007669"/>
    <property type="project" value="UniProtKB-SubCell"/>
</dbReference>
<dbReference type="PROSITE" id="PS50848">
    <property type="entry name" value="START"/>
    <property type="match status" value="1"/>
</dbReference>
<dbReference type="SMART" id="SM00234">
    <property type="entry name" value="START"/>
    <property type="match status" value="1"/>
</dbReference>
<keyword evidence="8" id="KW-1185">Reference proteome</keyword>
<dbReference type="Pfam" id="PF00169">
    <property type="entry name" value="PH"/>
    <property type="match status" value="1"/>
</dbReference>
<dbReference type="PANTHER" id="PTHR19308">
    <property type="entry name" value="PHOSPHATIDYLCHOLINE TRANSFER PROTEIN"/>
    <property type="match status" value="1"/>
</dbReference>
<dbReference type="WBParaSite" id="EVEC_0000830301-mRNA-1">
    <property type="protein sequence ID" value="EVEC_0000830301-mRNA-1"/>
    <property type="gene ID" value="EVEC_0000830301"/>
</dbReference>
<sequence length="556" mass="63395">MGWQERYFELQNGVLVYYKSESEKQFGSRGSITLRCANLQENEEDSTHFGITTNGVAWYLKAESLKSKNLWLQAIKTSPSAYYVTSSTFFFIITFKDELKAKVDDLEKSRQLARFQVEKLQQKLNSAVQQVGSNAESSSLQEEGLALDMTTAAILRDVKICIDILSEQVIGFLVLNSLNLPVNKVNSKEEPIDQEEDDNNGIGSPTSASSTGILSDSEWHDALEMKEDNIIETVLLKCGENGKIFGWAPLFYLQDARLCKPKIDSKVRGDDNETHSSFSPFGVLTLPSSCPLAEEINRITLEQLRYAKAGVEENASFIIIDHIKLVWELFSEEGEMRMYKMEMEIEGLVCDPLKATHCVKGVTAREYIHFFYEPEYKEEWDETIDKMNVVETISSDTCVIHQVILGLLTEWFITHEFILALFKIHKRIWPAAQRESLFWSHVRKLNSSKDSDAYDLYIVCNHDTQRADVPLTNLSNIRVGVTVAMVCQTIINRRGHSEEITRDDVQCRIIYVAQVHPGGWVPSGALRVVYKREYPKFLRGFTSYVVQQLTNRPLCL</sequence>
<evidence type="ECO:0000313" key="7">
    <source>
        <dbReference type="EMBL" id="VDD93036.1"/>
    </source>
</evidence>
<evidence type="ECO:0000259" key="5">
    <source>
        <dbReference type="PROSITE" id="PS50003"/>
    </source>
</evidence>
<evidence type="ECO:0000259" key="6">
    <source>
        <dbReference type="PROSITE" id="PS50848"/>
    </source>
</evidence>
<dbReference type="InterPro" id="IPR002913">
    <property type="entry name" value="START_lipid-bd_dom"/>
</dbReference>
<dbReference type="EMBL" id="UXUI01009089">
    <property type="protein sequence ID" value="VDD93036.1"/>
    <property type="molecule type" value="Genomic_DNA"/>
</dbReference>
<dbReference type="InterPro" id="IPR051213">
    <property type="entry name" value="START_lipid_transfer"/>
</dbReference>
<organism evidence="9">
    <name type="scientific">Enterobius vermicularis</name>
    <name type="common">Human pinworm</name>
    <dbReference type="NCBI Taxonomy" id="51028"/>
    <lineage>
        <taxon>Eukaryota</taxon>
        <taxon>Metazoa</taxon>
        <taxon>Ecdysozoa</taxon>
        <taxon>Nematoda</taxon>
        <taxon>Chromadorea</taxon>
        <taxon>Rhabditida</taxon>
        <taxon>Spirurina</taxon>
        <taxon>Oxyuridomorpha</taxon>
        <taxon>Oxyuroidea</taxon>
        <taxon>Oxyuridae</taxon>
        <taxon>Enterobius</taxon>
    </lineage>
</organism>